<comment type="catalytic activity">
    <reaction evidence="7">
        <text>L-cysteinyl-[protein] + hexadecanoyl-CoA = S-hexadecanoyl-L-cysteinyl-[protein] + CoA</text>
        <dbReference type="Rhea" id="RHEA:36683"/>
        <dbReference type="Rhea" id="RHEA-COMP:10131"/>
        <dbReference type="Rhea" id="RHEA-COMP:11032"/>
        <dbReference type="ChEBI" id="CHEBI:29950"/>
        <dbReference type="ChEBI" id="CHEBI:57287"/>
        <dbReference type="ChEBI" id="CHEBI:57379"/>
        <dbReference type="ChEBI" id="CHEBI:74151"/>
        <dbReference type="EC" id="2.3.1.225"/>
    </reaction>
</comment>
<evidence type="ECO:0000256" key="4">
    <source>
        <dbReference type="ARBA" id="ARBA00022989"/>
    </source>
</evidence>
<keyword evidence="6 7" id="KW-0012">Acyltransferase</keyword>
<sequence length="306" mass="34528">MKRVVNCRCIQRVVLSAIGWIDWAFSLLLRVVGPVLVVLANSLIALVSVQWIFGLAPVYVTAPYGVVASGLVHAFGIYLLLNILFNYWGCLLTRPGFPGDHLAAVEAAAERATRDSTVPRVRFCKRCRVPKPARTHHCSVCNRCVLKMDHHCPWVNNCVGFFNYRYFLLFLLHLAAGCVFVMCTCLLGHLQGHDLLSARNSSVLFVAVLCSSVLCALGIFLFWHVYLVLTNQTTIEFYSNRMDAMEARREGRTFRNQYSLGYRANAEQVFGPRTRSYLGWTLVSRTRPPGDGVDWPTHPREALHHV</sequence>
<dbReference type="Pfam" id="PF01529">
    <property type="entry name" value="DHHC"/>
    <property type="match status" value="1"/>
</dbReference>
<gene>
    <name evidence="9" type="ORF">EHUX00137_LOCUS11740</name>
</gene>
<organism evidence="9">
    <name type="scientific">Emiliania huxleyi</name>
    <name type="common">Coccolithophore</name>
    <name type="synonym">Pontosphaera huxleyi</name>
    <dbReference type="NCBI Taxonomy" id="2903"/>
    <lineage>
        <taxon>Eukaryota</taxon>
        <taxon>Haptista</taxon>
        <taxon>Haptophyta</taxon>
        <taxon>Prymnesiophyceae</taxon>
        <taxon>Isochrysidales</taxon>
        <taxon>Noelaerhabdaceae</taxon>
        <taxon>Emiliania</taxon>
    </lineage>
</organism>
<dbReference type="InterPro" id="IPR039859">
    <property type="entry name" value="PFA4/ZDH16/20/ERF2-like"/>
</dbReference>
<comment type="domain">
    <text evidence="7">The DHHC domain is required for palmitoyltransferase activity.</text>
</comment>
<keyword evidence="5 7" id="KW-0472">Membrane</keyword>
<evidence type="ECO:0000259" key="8">
    <source>
        <dbReference type="Pfam" id="PF01529"/>
    </source>
</evidence>
<dbReference type="PANTHER" id="PTHR12246">
    <property type="entry name" value="PALMITOYLTRANSFERASE ZDHHC16"/>
    <property type="match status" value="1"/>
</dbReference>
<dbReference type="EC" id="2.3.1.225" evidence="7"/>
<comment type="subcellular location">
    <subcellularLocation>
        <location evidence="1">Membrane</location>
        <topology evidence="1">Multi-pass membrane protein</topology>
    </subcellularLocation>
</comment>
<feature type="transmembrane region" description="Helical" evidence="7">
    <location>
        <begin position="66"/>
        <end position="88"/>
    </location>
</feature>
<evidence type="ECO:0000256" key="2">
    <source>
        <dbReference type="ARBA" id="ARBA00022679"/>
    </source>
</evidence>
<evidence type="ECO:0000313" key="9">
    <source>
        <dbReference type="EMBL" id="CAE0540615.1"/>
    </source>
</evidence>
<accession>A0A6U8PWP0</accession>
<feature type="transmembrane region" description="Helical" evidence="7">
    <location>
        <begin position="166"/>
        <end position="190"/>
    </location>
</feature>
<dbReference type="AlphaFoldDB" id="A0A6U8PWP0"/>
<reference evidence="9" key="1">
    <citation type="submission" date="2021-01" db="EMBL/GenBank/DDBJ databases">
        <authorList>
            <person name="Corre E."/>
            <person name="Pelletier E."/>
            <person name="Niang G."/>
            <person name="Scheremetjew M."/>
            <person name="Finn R."/>
            <person name="Kale V."/>
            <person name="Holt S."/>
            <person name="Cochrane G."/>
            <person name="Meng A."/>
            <person name="Brown T."/>
            <person name="Cohen L."/>
        </authorList>
    </citation>
    <scope>NUCLEOTIDE SEQUENCE</scope>
    <source>
        <strain evidence="9">379</strain>
    </source>
</reference>
<dbReference type="InterPro" id="IPR001594">
    <property type="entry name" value="Palmitoyltrfase_DHHC"/>
</dbReference>
<keyword evidence="2 7" id="KW-0808">Transferase</keyword>
<comment type="similarity">
    <text evidence="7">Belongs to the DHHC palmitoyltransferase family.</text>
</comment>
<evidence type="ECO:0000256" key="3">
    <source>
        <dbReference type="ARBA" id="ARBA00022692"/>
    </source>
</evidence>
<dbReference type="PROSITE" id="PS50216">
    <property type="entry name" value="DHHC"/>
    <property type="match status" value="1"/>
</dbReference>
<feature type="transmembrane region" description="Helical" evidence="7">
    <location>
        <begin position="202"/>
        <end position="226"/>
    </location>
</feature>
<evidence type="ECO:0000256" key="5">
    <source>
        <dbReference type="ARBA" id="ARBA00023136"/>
    </source>
</evidence>
<dbReference type="EMBL" id="HBIR01015781">
    <property type="protein sequence ID" value="CAE0540615.1"/>
    <property type="molecule type" value="Transcribed_RNA"/>
</dbReference>
<evidence type="ECO:0000256" key="1">
    <source>
        <dbReference type="ARBA" id="ARBA00004141"/>
    </source>
</evidence>
<dbReference type="GO" id="GO:0016020">
    <property type="term" value="C:membrane"/>
    <property type="evidence" value="ECO:0007669"/>
    <property type="project" value="UniProtKB-SubCell"/>
</dbReference>
<keyword evidence="3 7" id="KW-0812">Transmembrane</keyword>
<evidence type="ECO:0000256" key="7">
    <source>
        <dbReference type="RuleBase" id="RU079119"/>
    </source>
</evidence>
<protein>
    <recommendedName>
        <fullName evidence="7">Palmitoyltransferase</fullName>
        <ecNumber evidence="7">2.3.1.225</ecNumber>
    </recommendedName>
</protein>
<proteinExistence type="inferred from homology"/>
<name>A0A6U8PWP0_EMIHU</name>
<feature type="transmembrane region" description="Helical" evidence="7">
    <location>
        <begin position="38"/>
        <end position="59"/>
    </location>
</feature>
<feature type="domain" description="Palmitoyltransferase DHHC" evidence="8">
    <location>
        <begin position="122"/>
        <end position="240"/>
    </location>
</feature>
<evidence type="ECO:0000256" key="6">
    <source>
        <dbReference type="ARBA" id="ARBA00023315"/>
    </source>
</evidence>
<dbReference type="GO" id="GO:0019706">
    <property type="term" value="F:protein-cysteine S-palmitoyltransferase activity"/>
    <property type="evidence" value="ECO:0007669"/>
    <property type="project" value="UniProtKB-EC"/>
</dbReference>
<keyword evidence="4 7" id="KW-1133">Transmembrane helix</keyword>